<dbReference type="AlphaFoldDB" id="A0A7S4G2L9"/>
<protein>
    <submittedName>
        <fullName evidence="1">Uncharacterized protein</fullName>
    </submittedName>
</protein>
<organism evidence="1">
    <name type="scientific">Eutreptiella gymnastica</name>
    <dbReference type="NCBI Taxonomy" id="73025"/>
    <lineage>
        <taxon>Eukaryota</taxon>
        <taxon>Discoba</taxon>
        <taxon>Euglenozoa</taxon>
        <taxon>Euglenida</taxon>
        <taxon>Spirocuta</taxon>
        <taxon>Euglenophyceae</taxon>
        <taxon>Eutreptiales</taxon>
        <taxon>Eutreptiaceae</taxon>
        <taxon>Eutreptiella</taxon>
    </lineage>
</organism>
<name>A0A7S4G2L9_9EUGL</name>
<evidence type="ECO:0000313" key="1">
    <source>
        <dbReference type="EMBL" id="CAE0823222.1"/>
    </source>
</evidence>
<sequence>MSGIGSSGSTWLAWCPLPTDLLHFLSLFGERLCTQSLRYCALLKCINYSFGNQRSFLGHSEVLAQLLRSRLHPFVLWLEGVEPSRTLDAHVVLSIKPISNPTLNHFEAGLHHFGPLSTTAACKKQHQRTVSAALVQRFVGNLAYVLHLSWFRCTVSCQWQRKVQAQTASINSDSALWISMDSHPNKTGSQHMYPANTLSFLEALPQRPFY</sequence>
<dbReference type="EMBL" id="HBJA01099824">
    <property type="protein sequence ID" value="CAE0823222.1"/>
    <property type="molecule type" value="Transcribed_RNA"/>
</dbReference>
<gene>
    <name evidence="1" type="ORF">EGYM00163_LOCUS34424</name>
</gene>
<proteinExistence type="predicted"/>
<accession>A0A7S4G2L9</accession>
<reference evidence="1" key="1">
    <citation type="submission" date="2021-01" db="EMBL/GenBank/DDBJ databases">
        <authorList>
            <person name="Corre E."/>
            <person name="Pelletier E."/>
            <person name="Niang G."/>
            <person name="Scheremetjew M."/>
            <person name="Finn R."/>
            <person name="Kale V."/>
            <person name="Holt S."/>
            <person name="Cochrane G."/>
            <person name="Meng A."/>
            <person name="Brown T."/>
            <person name="Cohen L."/>
        </authorList>
    </citation>
    <scope>NUCLEOTIDE SEQUENCE</scope>
    <source>
        <strain evidence="1">CCMP1594</strain>
    </source>
</reference>